<proteinExistence type="inferred from homology"/>
<dbReference type="Proteomes" id="UP000235828">
    <property type="component" value="Chromosome A"/>
</dbReference>
<dbReference type="Pfam" id="PF00672">
    <property type="entry name" value="HAMP"/>
    <property type="match status" value="1"/>
</dbReference>
<dbReference type="PROSITE" id="PS50111">
    <property type="entry name" value="CHEMOTAXIS_TRANSDUC_2"/>
    <property type="match status" value="1"/>
</dbReference>
<dbReference type="InterPro" id="IPR004089">
    <property type="entry name" value="MCPsignal_dom"/>
</dbReference>
<dbReference type="InterPro" id="IPR003660">
    <property type="entry name" value="HAMP_dom"/>
</dbReference>
<sequence length="633" mass="69222">MTNFIKNTSLKVKITLSVLTCISILATILTWQASNTLFDQTRYGVYSRAISTSNAASDSLSYWLSSHKSVVEGMSQVDTLQQAIDIMPLAKKAGNFDEMFYAELNGDLYPTGQSEPHPGFDANSRDWFQIAKQTRSTYVSKPYAGAQDGETLITISTPVISNGSIIGIMGADLKLKSLQKAINEYEVGTNAFAMMLNKEGVILAHPQSNMLMKRLTDFAPNINIGNMNAAIQDNRIESVMRNGKEKLVYFIEVPNSDWIFAIEMDRETEEANHASLLKELIIVAVVVAALMIVFIWWLITFLLGGLTQVTRALEAISEGDGDLTQRIEVRSQDEVGKLAQSFNQFVEKMHTLVSNIHHHSTHLSKQADITAAHANDSAARIDHQMQEINMVATAVTEMSSATQEIANNAENTAREGAQTVTISNEGEREVLNSQNSILALATDISDATNVIQELEQRTKEISGILSTIQDIAEQTNLLALNAAIEAARAGEQGRGRGFAVVADEVRVLSQRTHDATEEINKNIVTLQTTTNRAVGSMQTSQDNAEKAVNDGRVASESLQRITQSANLINDMASQIAAAAEEQSLVTAEITRNTNEVKDVSDDLASQAQVASSQASELNSISNELFQEVSRFKL</sequence>
<dbReference type="GO" id="GO:0006935">
    <property type="term" value="P:chemotaxis"/>
    <property type="evidence" value="ECO:0007669"/>
    <property type="project" value="UniProtKB-KW"/>
</dbReference>
<dbReference type="Pfam" id="PF02743">
    <property type="entry name" value="dCache_1"/>
    <property type="match status" value="1"/>
</dbReference>
<dbReference type="CDD" id="cd11386">
    <property type="entry name" value="MCP_signal"/>
    <property type="match status" value="1"/>
</dbReference>
<dbReference type="FunFam" id="1.10.287.950:FF:000001">
    <property type="entry name" value="Methyl-accepting chemotaxis sensory transducer"/>
    <property type="match status" value="1"/>
</dbReference>
<comment type="similarity">
    <text evidence="9">Belongs to the methyl-accepting chemotaxis (MCP) protein family.</text>
</comment>
<dbReference type="AlphaFoldDB" id="A0A2N8ZBV0"/>
<evidence type="ECO:0000256" key="11">
    <source>
        <dbReference type="SAM" id="Phobius"/>
    </source>
</evidence>
<keyword evidence="4" id="KW-0145">Chemotaxis</keyword>
<dbReference type="GO" id="GO:0007165">
    <property type="term" value="P:signal transduction"/>
    <property type="evidence" value="ECO:0007669"/>
    <property type="project" value="UniProtKB-KW"/>
</dbReference>
<organism evidence="14 15">
    <name type="scientific">Vibrio tapetis subsp. tapetis</name>
    <dbReference type="NCBI Taxonomy" id="1671868"/>
    <lineage>
        <taxon>Bacteria</taxon>
        <taxon>Pseudomonadati</taxon>
        <taxon>Pseudomonadota</taxon>
        <taxon>Gammaproteobacteria</taxon>
        <taxon>Vibrionales</taxon>
        <taxon>Vibrionaceae</taxon>
        <taxon>Vibrio</taxon>
    </lineage>
</organism>
<feature type="transmembrane region" description="Helical" evidence="11">
    <location>
        <begin position="280"/>
        <end position="303"/>
    </location>
</feature>
<keyword evidence="6 11" id="KW-1133">Transmembrane helix</keyword>
<dbReference type="InterPro" id="IPR033479">
    <property type="entry name" value="dCache_1"/>
</dbReference>
<evidence type="ECO:0000256" key="2">
    <source>
        <dbReference type="ARBA" id="ARBA00004651"/>
    </source>
</evidence>
<dbReference type="Pfam" id="PF00015">
    <property type="entry name" value="MCPsignal"/>
    <property type="match status" value="1"/>
</dbReference>
<dbReference type="RefSeq" id="WP_102522055.1">
    <property type="nucleotide sequence ID" value="NZ_LT960611.1"/>
</dbReference>
<evidence type="ECO:0000256" key="1">
    <source>
        <dbReference type="ARBA" id="ARBA00004533"/>
    </source>
</evidence>
<gene>
    <name evidence="14" type="ORF">VTAP4600_A1406</name>
</gene>
<protein>
    <submittedName>
        <fullName evidence="14">Putative Methyl-accepting chemotaxis protein</fullName>
    </submittedName>
</protein>
<dbReference type="KEGG" id="vta:A1406"/>
<dbReference type="GO" id="GO:0004888">
    <property type="term" value="F:transmembrane signaling receptor activity"/>
    <property type="evidence" value="ECO:0007669"/>
    <property type="project" value="InterPro"/>
</dbReference>
<reference evidence="14 15" key="1">
    <citation type="submission" date="2017-10" db="EMBL/GenBank/DDBJ databases">
        <authorList>
            <person name="Banno H."/>
            <person name="Chua N.-H."/>
        </authorList>
    </citation>
    <scope>NUCLEOTIDE SEQUENCE [LARGE SCALE GENOMIC DNA]</scope>
    <source>
        <strain evidence="14">Vibrio tapetis CECT4600</strain>
    </source>
</reference>
<dbReference type="InterPro" id="IPR004090">
    <property type="entry name" value="Chemotax_Me-accpt_rcpt"/>
</dbReference>
<dbReference type="Gene3D" id="3.30.450.20">
    <property type="entry name" value="PAS domain"/>
    <property type="match status" value="2"/>
</dbReference>
<dbReference type="CDD" id="cd12913">
    <property type="entry name" value="PDC1_MCP_like"/>
    <property type="match status" value="1"/>
</dbReference>
<dbReference type="OrthoDB" id="2489132at2"/>
<feature type="transmembrane region" description="Helical" evidence="11">
    <location>
        <begin position="12"/>
        <end position="31"/>
    </location>
</feature>
<evidence type="ECO:0000256" key="3">
    <source>
        <dbReference type="ARBA" id="ARBA00022475"/>
    </source>
</evidence>
<evidence type="ECO:0000256" key="7">
    <source>
        <dbReference type="ARBA" id="ARBA00023136"/>
    </source>
</evidence>
<dbReference type="SMART" id="SM00304">
    <property type="entry name" value="HAMP"/>
    <property type="match status" value="1"/>
</dbReference>
<comment type="subcellular location">
    <subcellularLocation>
        <location evidence="1">Cell inner membrane</location>
    </subcellularLocation>
    <subcellularLocation>
        <location evidence="2">Cell membrane</location>
        <topology evidence="2">Multi-pass membrane protein</topology>
    </subcellularLocation>
</comment>
<feature type="domain" description="Methyl-accepting transducer" evidence="12">
    <location>
        <begin position="359"/>
        <end position="597"/>
    </location>
</feature>
<dbReference type="InterPro" id="IPR029151">
    <property type="entry name" value="Sensor-like_sf"/>
</dbReference>
<dbReference type="EMBL" id="LT960611">
    <property type="protein sequence ID" value="SON49385.1"/>
    <property type="molecule type" value="Genomic_DNA"/>
</dbReference>
<dbReference type="PROSITE" id="PS50885">
    <property type="entry name" value="HAMP"/>
    <property type="match status" value="1"/>
</dbReference>
<dbReference type="GO" id="GO:0005886">
    <property type="term" value="C:plasma membrane"/>
    <property type="evidence" value="ECO:0007669"/>
    <property type="project" value="UniProtKB-SubCell"/>
</dbReference>
<dbReference type="Gene3D" id="1.10.287.950">
    <property type="entry name" value="Methyl-accepting chemotaxis protein"/>
    <property type="match status" value="1"/>
</dbReference>
<dbReference type="CDD" id="cd06225">
    <property type="entry name" value="HAMP"/>
    <property type="match status" value="1"/>
</dbReference>
<dbReference type="PRINTS" id="PR00260">
    <property type="entry name" value="CHEMTRNSDUCR"/>
</dbReference>
<keyword evidence="8 10" id="KW-0807">Transducer</keyword>
<dbReference type="SMART" id="SM00283">
    <property type="entry name" value="MA"/>
    <property type="match status" value="1"/>
</dbReference>
<evidence type="ECO:0000256" key="9">
    <source>
        <dbReference type="ARBA" id="ARBA00029447"/>
    </source>
</evidence>
<keyword evidence="5 11" id="KW-0812">Transmembrane</keyword>
<dbReference type="CDD" id="cd12912">
    <property type="entry name" value="PDC2_MCP_like"/>
    <property type="match status" value="1"/>
</dbReference>
<evidence type="ECO:0000256" key="5">
    <source>
        <dbReference type="ARBA" id="ARBA00022692"/>
    </source>
</evidence>
<name>A0A2N8ZBV0_9VIBR</name>
<dbReference type="PANTHER" id="PTHR32089">
    <property type="entry name" value="METHYL-ACCEPTING CHEMOTAXIS PROTEIN MCPB"/>
    <property type="match status" value="1"/>
</dbReference>
<keyword evidence="7 11" id="KW-0472">Membrane</keyword>
<evidence type="ECO:0000256" key="8">
    <source>
        <dbReference type="ARBA" id="ARBA00023224"/>
    </source>
</evidence>
<evidence type="ECO:0000313" key="14">
    <source>
        <dbReference type="EMBL" id="SON49385.1"/>
    </source>
</evidence>
<keyword evidence="3" id="KW-1003">Cell membrane</keyword>
<feature type="domain" description="HAMP" evidence="13">
    <location>
        <begin position="300"/>
        <end position="354"/>
    </location>
</feature>
<dbReference type="SUPFAM" id="SSF58104">
    <property type="entry name" value="Methyl-accepting chemotaxis protein (MCP) signaling domain"/>
    <property type="match status" value="1"/>
</dbReference>
<accession>A0A2N8ZBV0</accession>
<keyword evidence="15" id="KW-1185">Reference proteome</keyword>
<evidence type="ECO:0000259" key="13">
    <source>
        <dbReference type="PROSITE" id="PS50885"/>
    </source>
</evidence>
<evidence type="ECO:0000256" key="10">
    <source>
        <dbReference type="PROSITE-ProRule" id="PRU00284"/>
    </source>
</evidence>
<dbReference type="SUPFAM" id="SSF103190">
    <property type="entry name" value="Sensory domain-like"/>
    <property type="match status" value="1"/>
</dbReference>
<evidence type="ECO:0000256" key="6">
    <source>
        <dbReference type="ARBA" id="ARBA00022989"/>
    </source>
</evidence>
<evidence type="ECO:0000256" key="4">
    <source>
        <dbReference type="ARBA" id="ARBA00022500"/>
    </source>
</evidence>
<evidence type="ECO:0000313" key="15">
    <source>
        <dbReference type="Proteomes" id="UP000235828"/>
    </source>
</evidence>
<dbReference type="PANTHER" id="PTHR32089:SF117">
    <property type="entry name" value="METHYL ACCEPTING SENSORY TRANSDUCER WITH CACHE_1 SMALL MOLECULE BINDING DOMAIN"/>
    <property type="match status" value="1"/>
</dbReference>
<evidence type="ECO:0000259" key="12">
    <source>
        <dbReference type="PROSITE" id="PS50111"/>
    </source>
</evidence>